<name>A0ABS1H342_9BACL</name>
<dbReference type="InterPro" id="IPR021109">
    <property type="entry name" value="Peptidase_aspartic_dom_sf"/>
</dbReference>
<dbReference type="Gene3D" id="2.40.70.10">
    <property type="entry name" value="Acid Proteases"/>
    <property type="match status" value="2"/>
</dbReference>
<dbReference type="GO" id="GO:0006508">
    <property type="term" value="P:proteolysis"/>
    <property type="evidence" value="ECO:0007669"/>
    <property type="project" value="UniProtKB-KW"/>
</dbReference>
<protein>
    <submittedName>
        <fullName evidence="1">Aspartyl protease family protein</fullName>
    </submittedName>
</protein>
<dbReference type="EMBL" id="JAEOAH010000003">
    <property type="protein sequence ID" value="MBK3493831.1"/>
    <property type="molecule type" value="Genomic_DNA"/>
</dbReference>
<dbReference type="GO" id="GO:0008233">
    <property type="term" value="F:peptidase activity"/>
    <property type="evidence" value="ECO:0007669"/>
    <property type="project" value="UniProtKB-KW"/>
</dbReference>
<organism evidence="1 2">
    <name type="scientific">Viridibacillus soli</name>
    <dbReference type="NCBI Taxonomy" id="2798301"/>
    <lineage>
        <taxon>Bacteria</taxon>
        <taxon>Bacillati</taxon>
        <taxon>Bacillota</taxon>
        <taxon>Bacilli</taxon>
        <taxon>Bacillales</taxon>
        <taxon>Caryophanaceae</taxon>
        <taxon>Viridibacillus</taxon>
    </lineage>
</organism>
<reference evidence="1 2" key="1">
    <citation type="submission" date="2020-12" db="EMBL/GenBank/DDBJ databases">
        <title>YIM B01967 draft genome.</title>
        <authorList>
            <person name="Yan X."/>
        </authorList>
    </citation>
    <scope>NUCLEOTIDE SEQUENCE [LARGE SCALE GENOMIC DNA]</scope>
    <source>
        <strain evidence="1 2">YIM B01967</strain>
    </source>
</reference>
<dbReference type="InterPro" id="IPR034122">
    <property type="entry name" value="Retropepsin-like_bacterial"/>
</dbReference>
<dbReference type="Proteomes" id="UP000618943">
    <property type="component" value="Unassembled WGS sequence"/>
</dbReference>
<dbReference type="Pfam" id="PF13650">
    <property type="entry name" value="Asp_protease_2"/>
    <property type="match status" value="1"/>
</dbReference>
<keyword evidence="2" id="KW-1185">Reference proteome</keyword>
<accession>A0ABS1H342</accession>
<keyword evidence="1" id="KW-0378">Hydrolase</keyword>
<sequence>MKQFTTLDFEIKNKLIVLKCNINDVNRTFILDSGAPKVILNSKYQERMNYEKYEGRELKGATGVISQIVQKKIDRLCCGNVEKRDIESLVMELSQLEEAIQDEVYGLIGYDFFSEYNVYLDYPNLKLGFWNDVQCEEFLSKNTYQFYNFRMEKHLPIIECKIGRTLCQMALETGANTNLVDIKLQSSLNKSINFVEEESNIIGANDDSTMSTYKTGSMKNLEVEGLGNFTEMNTVFADVSNLNQNSSIKIQGILGYELLYKQRVIIGFTRHKLYVLR</sequence>
<evidence type="ECO:0000313" key="1">
    <source>
        <dbReference type="EMBL" id="MBK3493831.1"/>
    </source>
</evidence>
<keyword evidence="1" id="KW-0645">Protease</keyword>
<gene>
    <name evidence="1" type="ORF">JFL43_02940</name>
</gene>
<dbReference type="RefSeq" id="WP_200747854.1">
    <property type="nucleotide sequence ID" value="NZ_JAEOAH010000003.1"/>
</dbReference>
<dbReference type="SUPFAM" id="SSF50630">
    <property type="entry name" value="Acid proteases"/>
    <property type="match status" value="1"/>
</dbReference>
<evidence type="ECO:0000313" key="2">
    <source>
        <dbReference type="Proteomes" id="UP000618943"/>
    </source>
</evidence>
<dbReference type="CDD" id="cd05483">
    <property type="entry name" value="retropepsin_like_bacteria"/>
    <property type="match status" value="1"/>
</dbReference>
<comment type="caution">
    <text evidence="1">The sequence shown here is derived from an EMBL/GenBank/DDBJ whole genome shotgun (WGS) entry which is preliminary data.</text>
</comment>
<proteinExistence type="predicted"/>